<dbReference type="Gene3D" id="3.30.70.1990">
    <property type="match status" value="1"/>
</dbReference>
<dbReference type="Gene3D" id="3.50.50.60">
    <property type="entry name" value="FAD/NAD(P)-binding domain"/>
    <property type="match status" value="1"/>
</dbReference>
<dbReference type="SUPFAM" id="SSF51905">
    <property type="entry name" value="FAD/NAD(P)-binding domain"/>
    <property type="match status" value="1"/>
</dbReference>
<dbReference type="PANTHER" id="PTHR42923">
    <property type="entry name" value="PROTOPORPHYRINOGEN OXIDASE"/>
    <property type="match status" value="1"/>
</dbReference>
<organism evidence="1 2">
    <name type="scientific">Clathrospora elynae</name>
    <dbReference type="NCBI Taxonomy" id="706981"/>
    <lineage>
        <taxon>Eukaryota</taxon>
        <taxon>Fungi</taxon>
        <taxon>Dikarya</taxon>
        <taxon>Ascomycota</taxon>
        <taxon>Pezizomycotina</taxon>
        <taxon>Dothideomycetes</taxon>
        <taxon>Pleosporomycetidae</taxon>
        <taxon>Pleosporales</taxon>
        <taxon>Diademaceae</taxon>
        <taxon>Clathrospora</taxon>
    </lineage>
</organism>
<protein>
    <submittedName>
        <fullName evidence="1">FAD/NAD(P)-binding domain-containing protein</fullName>
    </submittedName>
</protein>
<dbReference type="InterPro" id="IPR036188">
    <property type="entry name" value="FAD/NAD-bd_sf"/>
</dbReference>
<accession>A0A6A5SGB3</accession>
<dbReference type="Pfam" id="PF13450">
    <property type="entry name" value="NAD_binding_8"/>
    <property type="match status" value="1"/>
</dbReference>
<evidence type="ECO:0000313" key="2">
    <source>
        <dbReference type="Proteomes" id="UP000800038"/>
    </source>
</evidence>
<name>A0A6A5SGB3_9PLEO</name>
<reference evidence="1" key="1">
    <citation type="journal article" date="2020" name="Stud. Mycol.">
        <title>101 Dothideomycetes genomes: a test case for predicting lifestyles and emergence of pathogens.</title>
        <authorList>
            <person name="Haridas S."/>
            <person name="Albert R."/>
            <person name="Binder M."/>
            <person name="Bloem J."/>
            <person name="Labutti K."/>
            <person name="Salamov A."/>
            <person name="Andreopoulos B."/>
            <person name="Baker S."/>
            <person name="Barry K."/>
            <person name="Bills G."/>
            <person name="Bluhm B."/>
            <person name="Cannon C."/>
            <person name="Castanera R."/>
            <person name="Culley D."/>
            <person name="Daum C."/>
            <person name="Ezra D."/>
            <person name="Gonzalez J."/>
            <person name="Henrissat B."/>
            <person name="Kuo A."/>
            <person name="Liang C."/>
            <person name="Lipzen A."/>
            <person name="Lutzoni F."/>
            <person name="Magnuson J."/>
            <person name="Mondo S."/>
            <person name="Nolan M."/>
            <person name="Ohm R."/>
            <person name="Pangilinan J."/>
            <person name="Park H.-J."/>
            <person name="Ramirez L."/>
            <person name="Alfaro M."/>
            <person name="Sun H."/>
            <person name="Tritt A."/>
            <person name="Yoshinaga Y."/>
            <person name="Zwiers L.-H."/>
            <person name="Turgeon B."/>
            <person name="Goodwin S."/>
            <person name="Spatafora J."/>
            <person name="Crous P."/>
            <person name="Grigoriev I."/>
        </authorList>
    </citation>
    <scope>NUCLEOTIDE SEQUENCE</scope>
    <source>
        <strain evidence="1">CBS 161.51</strain>
    </source>
</reference>
<dbReference type="GO" id="GO:0016491">
    <property type="term" value="F:oxidoreductase activity"/>
    <property type="evidence" value="ECO:0007669"/>
    <property type="project" value="TreeGrafter"/>
</dbReference>
<dbReference type="EMBL" id="ML976093">
    <property type="protein sequence ID" value="KAF1938892.1"/>
    <property type="molecule type" value="Genomic_DNA"/>
</dbReference>
<dbReference type="PANTHER" id="PTHR42923:SF17">
    <property type="entry name" value="AMINE OXIDASE DOMAIN-CONTAINING PROTEIN"/>
    <property type="match status" value="1"/>
</dbReference>
<gene>
    <name evidence="1" type="ORF">EJ02DRAFT_270191</name>
</gene>
<dbReference type="AlphaFoldDB" id="A0A6A5SGB3"/>
<keyword evidence="2" id="KW-1185">Reference proteome</keyword>
<dbReference type="Proteomes" id="UP000800038">
    <property type="component" value="Unassembled WGS sequence"/>
</dbReference>
<dbReference type="InterPro" id="IPR050464">
    <property type="entry name" value="Zeta_carotene_desat/Oxidored"/>
</dbReference>
<dbReference type="OrthoDB" id="5977668at2759"/>
<sequence length="521" mass="56757">MNGTTGNKKIAIVGSGISGLSALYALRNTEHEVHLFEKEDRLGGHTNTVTWTHNGHSTPVDTGFIVLNTATYPNFIKFLAALRIKTVASEMTFGISRDAGAFEWSGTSGASLFAQPSNALKPSFWRMIFDIIRFNQFALDLLAIPPGSSAAIAATEMSIGEYLEREGYSDAFRDDYLIPMTACVWSTGADKCALEFPALTLVRFMWNHHLLSTVAERPPWLTVEGGAGKYIDAVLNECGNVQGHLGTLVLAVTRRDGGVELKLGGKGEGKTEVFDDVILACHGDQARWILGDAATETEKDILGAFETSPNTAYLHSDLSLMPKRRTAWSAWNYLTTSQSSPPKQANLNSPSGALQAVSLTYDMNTLQHIPRSTFSSVLVTLNPPHPPSPALTQATYQYRHPLYNSAMIFAQDRLPEIQGKEGVWYAGAWTGYGFHEDGCRSGLEVGERLGGSVGWEVVDAKFMRGRMPALDWKDYVVRCVVLVVQVWIGVLERVVGVKRGGGVSIVPRVNGNGVANGKKMI</sequence>
<dbReference type="Gene3D" id="1.10.405.20">
    <property type="match status" value="1"/>
</dbReference>
<dbReference type="FunFam" id="1.10.405.20:FF:000001">
    <property type="entry name" value="Amine oxidase"/>
    <property type="match status" value="1"/>
</dbReference>
<evidence type="ECO:0000313" key="1">
    <source>
        <dbReference type="EMBL" id="KAF1938892.1"/>
    </source>
</evidence>
<proteinExistence type="predicted"/>